<protein>
    <submittedName>
        <fullName evidence="1">Serine protease-like protein 11</fullName>
    </submittedName>
</protein>
<evidence type="ECO:0000313" key="1">
    <source>
        <dbReference type="EMBL" id="KPM11737.1"/>
    </source>
</evidence>
<name>A0A132ALC5_SARSC</name>
<accession>A0A132ALC5</accession>
<dbReference type="Proteomes" id="UP000616769">
    <property type="component" value="Unassembled WGS sequence"/>
</dbReference>
<dbReference type="GO" id="GO:0006508">
    <property type="term" value="P:proteolysis"/>
    <property type="evidence" value="ECO:0007669"/>
    <property type="project" value="UniProtKB-KW"/>
</dbReference>
<comment type="caution">
    <text evidence="1">The sequence shown here is derived from an EMBL/GenBank/DDBJ whole genome shotgun (WGS) entry which is preliminary data.</text>
</comment>
<proteinExistence type="predicted"/>
<dbReference type="EMBL" id="JXLN01017792">
    <property type="protein sequence ID" value="KPM11737.1"/>
    <property type="molecule type" value="Genomic_DNA"/>
</dbReference>
<dbReference type="GO" id="GO:0008233">
    <property type="term" value="F:peptidase activity"/>
    <property type="evidence" value="ECO:0007669"/>
    <property type="project" value="UniProtKB-KW"/>
</dbReference>
<sequence length="131" mass="14813">MARFSNLNGIDGNGSGGGGGSILNKSFEKIDQENRINSLTSSSKPSLQRRSSCYLVWVFLIDLLFLVPLFALAIVLQFTNEFRLALMPKEFVCRNPTDYSLPETIDSSDPWNHDLYYWLIVFFGPIVSVRN</sequence>
<evidence type="ECO:0000313" key="2">
    <source>
        <dbReference type="Proteomes" id="UP000616769"/>
    </source>
</evidence>
<dbReference type="OrthoDB" id="8907274at2759"/>
<dbReference type="VEuPathDB" id="VectorBase:SSCA004704"/>
<dbReference type="AlphaFoldDB" id="A0A132ALC5"/>
<reference evidence="1 2" key="1">
    <citation type="journal article" date="2015" name="Parasit. Vectors">
        <title>Draft genome of the scabies mite.</title>
        <authorList>
            <person name="Rider S.D.Jr."/>
            <person name="Morgan M.S."/>
            <person name="Arlian L.G."/>
        </authorList>
    </citation>
    <scope>NUCLEOTIDE SEQUENCE [LARGE SCALE GENOMIC DNA]</scope>
    <source>
        <strain evidence="1">Arlian Lab</strain>
    </source>
</reference>
<organism evidence="1 2">
    <name type="scientific">Sarcoptes scabiei</name>
    <name type="common">Itch mite</name>
    <name type="synonym">Acarus scabiei</name>
    <dbReference type="NCBI Taxonomy" id="52283"/>
    <lineage>
        <taxon>Eukaryota</taxon>
        <taxon>Metazoa</taxon>
        <taxon>Ecdysozoa</taxon>
        <taxon>Arthropoda</taxon>
        <taxon>Chelicerata</taxon>
        <taxon>Arachnida</taxon>
        <taxon>Acari</taxon>
        <taxon>Acariformes</taxon>
        <taxon>Sarcoptiformes</taxon>
        <taxon>Astigmata</taxon>
        <taxon>Psoroptidia</taxon>
        <taxon>Sarcoptoidea</taxon>
        <taxon>Sarcoptidae</taxon>
        <taxon>Sarcoptinae</taxon>
        <taxon>Sarcoptes</taxon>
    </lineage>
</organism>
<keyword evidence="1" id="KW-0378">Hydrolase</keyword>
<gene>
    <name evidence="1" type="ORF">QR98_0103120</name>
</gene>
<keyword evidence="1" id="KW-0645">Protease</keyword>